<keyword evidence="2" id="KW-0813">Transport</keyword>
<feature type="transmembrane region" description="Helical" evidence="11">
    <location>
        <begin position="120"/>
        <end position="141"/>
    </location>
</feature>
<comment type="subcellular location">
    <subcellularLocation>
        <location evidence="1">Membrane</location>
        <topology evidence="1">Multi-pass membrane protein</topology>
    </subcellularLocation>
</comment>
<evidence type="ECO:0000256" key="2">
    <source>
        <dbReference type="ARBA" id="ARBA00022448"/>
    </source>
</evidence>
<keyword evidence="6" id="KW-0915">Sodium</keyword>
<dbReference type="InterPro" id="IPR006153">
    <property type="entry name" value="Cation/H_exchanger_TM"/>
</dbReference>
<evidence type="ECO:0000256" key="11">
    <source>
        <dbReference type="SAM" id="Phobius"/>
    </source>
</evidence>
<evidence type="ECO:0000256" key="10">
    <source>
        <dbReference type="SAM" id="MobiDB-lite"/>
    </source>
</evidence>
<evidence type="ECO:0000313" key="14">
    <source>
        <dbReference type="Proteomes" id="UP001215712"/>
    </source>
</evidence>
<feature type="compositionally biased region" description="Polar residues" evidence="10">
    <location>
        <begin position="299"/>
        <end position="317"/>
    </location>
</feature>
<evidence type="ECO:0000256" key="6">
    <source>
        <dbReference type="ARBA" id="ARBA00023053"/>
    </source>
</evidence>
<dbReference type="Proteomes" id="UP001215712">
    <property type="component" value="Unassembled WGS sequence"/>
</dbReference>
<keyword evidence="8 11" id="KW-0472">Membrane</keyword>
<reference evidence="13" key="1">
    <citation type="journal article" date="2023" name="IMA Fungus">
        <title>Comparative genomic study of the Penicillium genus elucidates a diverse pangenome and 15 lateral gene transfer events.</title>
        <authorList>
            <person name="Petersen C."/>
            <person name="Sorensen T."/>
            <person name="Nielsen M.R."/>
            <person name="Sondergaard T.E."/>
            <person name="Sorensen J.L."/>
            <person name="Fitzpatrick D.A."/>
            <person name="Frisvad J.C."/>
            <person name="Nielsen K.L."/>
        </authorList>
    </citation>
    <scope>NUCLEOTIDE SEQUENCE</scope>
    <source>
        <strain evidence="13">IBT 17514</strain>
    </source>
</reference>
<feature type="region of interest" description="Disordered" evidence="10">
    <location>
        <begin position="299"/>
        <end position="362"/>
    </location>
</feature>
<dbReference type="InterPro" id="IPR038770">
    <property type="entry name" value="Na+/solute_symporter_sf"/>
</dbReference>
<dbReference type="PANTHER" id="PTHR43562">
    <property type="entry name" value="NAPA-TYPE SODIUM/HYDROGEN ANTIPORTER"/>
    <property type="match status" value="1"/>
</dbReference>
<organism evidence="13 14">
    <name type="scientific">Penicillium malachiteum</name>
    <dbReference type="NCBI Taxonomy" id="1324776"/>
    <lineage>
        <taxon>Eukaryota</taxon>
        <taxon>Fungi</taxon>
        <taxon>Dikarya</taxon>
        <taxon>Ascomycota</taxon>
        <taxon>Pezizomycotina</taxon>
        <taxon>Eurotiomycetes</taxon>
        <taxon>Eurotiomycetidae</taxon>
        <taxon>Eurotiales</taxon>
        <taxon>Aspergillaceae</taxon>
        <taxon>Penicillium</taxon>
    </lineage>
</organism>
<reference evidence="13" key="2">
    <citation type="submission" date="2023-01" db="EMBL/GenBank/DDBJ databases">
        <authorList>
            <person name="Petersen C."/>
        </authorList>
    </citation>
    <scope>NUCLEOTIDE SEQUENCE</scope>
    <source>
        <strain evidence="13">IBT 17514</strain>
    </source>
</reference>
<dbReference type="AlphaFoldDB" id="A0AAD6HPH9"/>
<accession>A0AAD6HPH9</accession>
<feature type="transmembrane region" description="Helical" evidence="11">
    <location>
        <begin position="214"/>
        <end position="233"/>
    </location>
</feature>
<evidence type="ECO:0000256" key="9">
    <source>
        <dbReference type="ARBA" id="ARBA00023201"/>
    </source>
</evidence>
<dbReference type="PANTHER" id="PTHR43562:SF3">
    <property type="entry name" value="SODIUM ION_PROTON EXCHANGER (EUROFUNG)"/>
    <property type="match status" value="1"/>
</dbReference>
<feature type="domain" description="Cation/H+ exchanger transmembrane" evidence="12">
    <location>
        <begin position="6"/>
        <end position="159"/>
    </location>
</feature>
<evidence type="ECO:0000256" key="1">
    <source>
        <dbReference type="ARBA" id="ARBA00004141"/>
    </source>
</evidence>
<feature type="transmembrane region" description="Helical" evidence="11">
    <location>
        <begin position="239"/>
        <end position="260"/>
    </location>
</feature>
<dbReference type="Pfam" id="PF00999">
    <property type="entry name" value="Na_H_Exchanger"/>
    <property type="match status" value="1"/>
</dbReference>
<keyword evidence="5 11" id="KW-1133">Transmembrane helix</keyword>
<evidence type="ECO:0000256" key="5">
    <source>
        <dbReference type="ARBA" id="ARBA00022989"/>
    </source>
</evidence>
<dbReference type="GO" id="GO:0016020">
    <property type="term" value="C:membrane"/>
    <property type="evidence" value="ECO:0007669"/>
    <property type="project" value="UniProtKB-SubCell"/>
</dbReference>
<evidence type="ECO:0000313" key="13">
    <source>
        <dbReference type="EMBL" id="KAJ5731905.1"/>
    </source>
</evidence>
<dbReference type="GO" id="GO:0015297">
    <property type="term" value="F:antiporter activity"/>
    <property type="evidence" value="ECO:0007669"/>
    <property type="project" value="UniProtKB-KW"/>
</dbReference>
<evidence type="ECO:0000256" key="7">
    <source>
        <dbReference type="ARBA" id="ARBA00023065"/>
    </source>
</evidence>
<sequence length="412" mass="44082">MKLVSATPLQAFAAGAALSANCLGTTFTILSTTILIDTRLGTVTTSAAMLDDVVGLIMVQIISNLGGNASSFSAVAVIRPLLVSVGFAVGLFILCNFCLEPILKKVFALRGHLPNFMSTVLFAFLAQTAVLVGMVAAATFAETSSLFAAYLAGVLISWFDEIFIGHISLRTQRHLLLANQVLGTQKSANPSTVHNAATGRQVYEKYYKEPVGRILIPFFFASIGFAIPITKMFQGRVVWRGLICAVLMVIGKMLTGLWLVRLSLSPMANLMSLIKIHSPSILFRCVTSICGGRIQQKPQENTTVSTVQSPVATTHSEQQQRRDENKQSESQNVSSSDRQDPSASGTDSQIPSGHPTAMSSPSCPKSLYPAALLGLAMVARGEVGYLIASLSESQRIFSESNGGISDIYLVVI</sequence>
<evidence type="ECO:0000256" key="8">
    <source>
        <dbReference type="ARBA" id="ARBA00023136"/>
    </source>
</evidence>
<feature type="transmembrane region" description="Helical" evidence="11">
    <location>
        <begin position="77"/>
        <end position="99"/>
    </location>
</feature>
<evidence type="ECO:0000256" key="4">
    <source>
        <dbReference type="ARBA" id="ARBA00022692"/>
    </source>
</evidence>
<gene>
    <name evidence="13" type="ORF">N7493_003386</name>
</gene>
<dbReference type="GO" id="GO:1902600">
    <property type="term" value="P:proton transmembrane transport"/>
    <property type="evidence" value="ECO:0007669"/>
    <property type="project" value="InterPro"/>
</dbReference>
<keyword evidence="4 11" id="KW-0812">Transmembrane</keyword>
<comment type="caution">
    <text evidence="13">The sequence shown here is derived from an EMBL/GenBank/DDBJ whole genome shotgun (WGS) entry which is preliminary data.</text>
</comment>
<dbReference type="GO" id="GO:0006814">
    <property type="term" value="P:sodium ion transport"/>
    <property type="evidence" value="ECO:0007669"/>
    <property type="project" value="UniProtKB-KW"/>
</dbReference>
<keyword evidence="7" id="KW-0406">Ion transport</keyword>
<dbReference type="EMBL" id="JAQJAN010000004">
    <property type="protein sequence ID" value="KAJ5731905.1"/>
    <property type="molecule type" value="Genomic_DNA"/>
</dbReference>
<dbReference type="Gene3D" id="1.20.1530.20">
    <property type="match status" value="2"/>
</dbReference>
<evidence type="ECO:0000259" key="12">
    <source>
        <dbReference type="Pfam" id="PF00999"/>
    </source>
</evidence>
<proteinExistence type="predicted"/>
<keyword evidence="9" id="KW-0739">Sodium transport</keyword>
<keyword evidence="14" id="KW-1185">Reference proteome</keyword>
<feature type="compositionally biased region" description="Basic and acidic residues" evidence="10">
    <location>
        <begin position="318"/>
        <end position="327"/>
    </location>
</feature>
<keyword evidence="3" id="KW-0050">Antiport</keyword>
<name>A0AAD6HPH9_9EURO</name>
<evidence type="ECO:0000256" key="3">
    <source>
        <dbReference type="ARBA" id="ARBA00022449"/>
    </source>
</evidence>
<protein>
    <submittedName>
        <fullName evidence="13">Sodium/hydrogen exchanger</fullName>
    </submittedName>
</protein>
<feature type="compositionally biased region" description="Polar residues" evidence="10">
    <location>
        <begin position="328"/>
        <end position="362"/>
    </location>
</feature>
<feature type="transmembrane region" description="Helical" evidence="11">
    <location>
        <begin position="147"/>
        <end position="169"/>
    </location>
</feature>